<dbReference type="CDD" id="cd00038">
    <property type="entry name" value="CAP_ED"/>
    <property type="match status" value="1"/>
</dbReference>
<accession>A0A812VTI3</accession>
<protein>
    <submittedName>
        <fullName evidence="2">RAPGEF3 protein</fullName>
    </submittedName>
</protein>
<dbReference type="PANTHER" id="PTHR23011">
    <property type="entry name" value="CYCLIC NUCLEOTIDE-BINDING DOMAIN CONTAINING PROTEIN"/>
    <property type="match status" value="1"/>
</dbReference>
<proteinExistence type="predicted"/>
<dbReference type="Proteomes" id="UP000601435">
    <property type="component" value="Unassembled WGS sequence"/>
</dbReference>
<gene>
    <name evidence="2" type="primary">RAPGEF3</name>
    <name evidence="2" type="ORF">SNEC2469_LOCUS18134</name>
</gene>
<dbReference type="PROSITE" id="PS50042">
    <property type="entry name" value="CNMP_BINDING_3"/>
    <property type="match status" value="1"/>
</dbReference>
<dbReference type="EMBL" id="CAJNJA010030330">
    <property type="protein sequence ID" value="CAE7641943.1"/>
    <property type="molecule type" value="Genomic_DNA"/>
</dbReference>
<dbReference type="InterPro" id="IPR018490">
    <property type="entry name" value="cNMP-bd_dom_sf"/>
</dbReference>
<dbReference type="InterPro" id="IPR014710">
    <property type="entry name" value="RmlC-like_jellyroll"/>
</dbReference>
<evidence type="ECO:0000313" key="3">
    <source>
        <dbReference type="Proteomes" id="UP000601435"/>
    </source>
</evidence>
<evidence type="ECO:0000313" key="2">
    <source>
        <dbReference type="EMBL" id="CAE7641943.1"/>
    </source>
</evidence>
<sequence length="146" mass="16837">GKRKPVTPRIRKGEMPTLTDFRRSGKERWDLVARKEEAKQGKPPRIAQSFRTTEGYSTFSKESHLGPLLTSLHDGSLFGELALQNTEPRRASVVCLEDCELLRLRKEDFLAAIRDRKDQIYFFHQHVPSFKEYADKRAQGALTDHP</sequence>
<dbReference type="OrthoDB" id="288359at2759"/>
<dbReference type="InterPro" id="IPR000595">
    <property type="entry name" value="cNMP-bd_dom"/>
</dbReference>
<name>A0A812VTI3_9DINO</name>
<dbReference type="Gene3D" id="2.60.120.10">
    <property type="entry name" value="Jelly Rolls"/>
    <property type="match status" value="1"/>
</dbReference>
<comment type="caution">
    <text evidence="2">The sequence shown here is derived from an EMBL/GenBank/DDBJ whole genome shotgun (WGS) entry which is preliminary data.</text>
</comment>
<feature type="domain" description="Cyclic nucleotide-binding" evidence="1">
    <location>
        <begin position="68"/>
        <end position="109"/>
    </location>
</feature>
<dbReference type="SUPFAM" id="SSF51206">
    <property type="entry name" value="cAMP-binding domain-like"/>
    <property type="match status" value="1"/>
</dbReference>
<reference evidence="2" key="1">
    <citation type="submission" date="2021-02" db="EMBL/GenBank/DDBJ databases">
        <authorList>
            <person name="Dougan E. K."/>
            <person name="Rhodes N."/>
            <person name="Thang M."/>
            <person name="Chan C."/>
        </authorList>
    </citation>
    <scope>NUCLEOTIDE SEQUENCE</scope>
</reference>
<dbReference type="Pfam" id="PF00027">
    <property type="entry name" value="cNMP_binding"/>
    <property type="match status" value="1"/>
</dbReference>
<evidence type="ECO:0000259" key="1">
    <source>
        <dbReference type="PROSITE" id="PS50042"/>
    </source>
</evidence>
<feature type="non-terminal residue" evidence="2">
    <location>
        <position position="1"/>
    </location>
</feature>
<feature type="non-terminal residue" evidence="2">
    <location>
        <position position="146"/>
    </location>
</feature>
<keyword evidence="3" id="KW-1185">Reference proteome</keyword>
<dbReference type="PANTHER" id="PTHR23011:SF28">
    <property type="entry name" value="CYCLIC NUCLEOTIDE-BINDING DOMAIN CONTAINING PROTEIN"/>
    <property type="match status" value="1"/>
</dbReference>
<dbReference type="AlphaFoldDB" id="A0A812VTI3"/>
<organism evidence="2 3">
    <name type="scientific">Symbiodinium necroappetens</name>
    <dbReference type="NCBI Taxonomy" id="1628268"/>
    <lineage>
        <taxon>Eukaryota</taxon>
        <taxon>Sar</taxon>
        <taxon>Alveolata</taxon>
        <taxon>Dinophyceae</taxon>
        <taxon>Suessiales</taxon>
        <taxon>Symbiodiniaceae</taxon>
        <taxon>Symbiodinium</taxon>
    </lineage>
</organism>